<evidence type="ECO:0000256" key="7">
    <source>
        <dbReference type="SAM" id="Phobius"/>
    </source>
</evidence>
<keyword evidence="5 7" id="KW-0472">Membrane</keyword>
<feature type="transmembrane region" description="Helical" evidence="7">
    <location>
        <begin position="554"/>
        <end position="578"/>
    </location>
</feature>
<dbReference type="PANTHER" id="PTHR30572:SF4">
    <property type="entry name" value="ABC TRANSPORTER PERMEASE YTRF"/>
    <property type="match status" value="1"/>
</dbReference>
<dbReference type="InterPro" id="IPR050250">
    <property type="entry name" value="Macrolide_Exporter_MacB"/>
</dbReference>
<organism evidence="9 10">
    <name type="scientific">Frankia canadensis</name>
    <dbReference type="NCBI Taxonomy" id="1836972"/>
    <lineage>
        <taxon>Bacteria</taxon>
        <taxon>Bacillati</taxon>
        <taxon>Actinomycetota</taxon>
        <taxon>Actinomycetes</taxon>
        <taxon>Frankiales</taxon>
        <taxon>Frankiaceae</taxon>
        <taxon>Frankia</taxon>
    </lineage>
</organism>
<comment type="similarity">
    <text evidence="6">Belongs to the ABC-4 integral membrane protein family.</text>
</comment>
<dbReference type="Pfam" id="PF02687">
    <property type="entry name" value="FtsX"/>
    <property type="match status" value="2"/>
</dbReference>
<feature type="transmembrane region" description="Helical" evidence="7">
    <location>
        <begin position="67"/>
        <end position="92"/>
    </location>
</feature>
<proteinExistence type="inferred from homology"/>
<evidence type="ECO:0000256" key="5">
    <source>
        <dbReference type="ARBA" id="ARBA00023136"/>
    </source>
</evidence>
<dbReference type="GO" id="GO:0005886">
    <property type="term" value="C:plasma membrane"/>
    <property type="evidence" value="ECO:0007669"/>
    <property type="project" value="UniProtKB-SubCell"/>
</dbReference>
<dbReference type="Proteomes" id="UP000234331">
    <property type="component" value="Unassembled WGS sequence"/>
</dbReference>
<dbReference type="AlphaFoldDB" id="A0A2I2KIT6"/>
<dbReference type="RefSeq" id="WP_101829732.1">
    <property type="nucleotide sequence ID" value="NZ_FZMO01000006.1"/>
</dbReference>
<evidence type="ECO:0000256" key="3">
    <source>
        <dbReference type="ARBA" id="ARBA00022692"/>
    </source>
</evidence>
<feature type="domain" description="ABC3 transporter permease C-terminal" evidence="8">
    <location>
        <begin position="73"/>
        <end position="189"/>
    </location>
</feature>
<dbReference type="OrthoDB" id="3223244at2"/>
<feature type="transmembrane region" description="Helical" evidence="7">
    <location>
        <begin position="236"/>
        <end position="258"/>
    </location>
</feature>
<evidence type="ECO:0000256" key="1">
    <source>
        <dbReference type="ARBA" id="ARBA00004651"/>
    </source>
</evidence>
<keyword evidence="4 7" id="KW-1133">Transmembrane helix</keyword>
<dbReference type="PANTHER" id="PTHR30572">
    <property type="entry name" value="MEMBRANE COMPONENT OF TRANSPORTER-RELATED"/>
    <property type="match status" value="1"/>
</dbReference>
<accession>A0A2I2KIT6</accession>
<gene>
    <name evidence="9" type="ORF">FRACA_1030007</name>
</gene>
<evidence type="ECO:0000256" key="4">
    <source>
        <dbReference type="ARBA" id="ARBA00022989"/>
    </source>
</evidence>
<keyword evidence="2" id="KW-1003">Cell membrane</keyword>
<dbReference type="GO" id="GO:0022857">
    <property type="term" value="F:transmembrane transporter activity"/>
    <property type="evidence" value="ECO:0007669"/>
    <property type="project" value="TreeGrafter"/>
</dbReference>
<evidence type="ECO:0000313" key="9">
    <source>
        <dbReference type="EMBL" id="SNQ45573.1"/>
    </source>
</evidence>
<feature type="transmembrane region" description="Helical" evidence="7">
    <location>
        <begin position="507"/>
        <end position="533"/>
    </location>
</feature>
<feature type="transmembrane region" description="Helical" evidence="7">
    <location>
        <begin position="598"/>
        <end position="621"/>
    </location>
</feature>
<comment type="subcellular location">
    <subcellularLocation>
        <location evidence="1">Cell membrane</location>
        <topology evidence="1">Multi-pass membrane protein</topology>
    </subcellularLocation>
</comment>
<keyword evidence="3 7" id="KW-0812">Transmembrane</keyword>
<reference evidence="9 10" key="1">
    <citation type="submission" date="2017-06" db="EMBL/GenBank/DDBJ databases">
        <authorList>
            <person name="Kim H.J."/>
            <person name="Triplett B.A."/>
        </authorList>
    </citation>
    <scope>NUCLEOTIDE SEQUENCE [LARGE SCALE GENOMIC DNA]</scope>
    <source>
        <strain evidence="9">FRACA_ARgP5</strain>
    </source>
</reference>
<feature type="transmembrane region" description="Helical" evidence="7">
    <location>
        <begin position="210"/>
        <end position="230"/>
    </location>
</feature>
<keyword evidence="10" id="KW-1185">Reference proteome</keyword>
<evidence type="ECO:0000259" key="8">
    <source>
        <dbReference type="Pfam" id="PF02687"/>
    </source>
</evidence>
<evidence type="ECO:0000256" key="2">
    <source>
        <dbReference type="ARBA" id="ARBA00022475"/>
    </source>
</evidence>
<protein>
    <recommendedName>
        <fullName evidence="8">ABC3 transporter permease C-terminal domain-containing protein</fullName>
    </recommendedName>
</protein>
<evidence type="ECO:0000313" key="10">
    <source>
        <dbReference type="Proteomes" id="UP000234331"/>
    </source>
</evidence>
<dbReference type="EMBL" id="FZMO01000006">
    <property type="protein sequence ID" value="SNQ45573.1"/>
    <property type="molecule type" value="Genomic_DNA"/>
</dbReference>
<feature type="domain" description="ABC3 transporter permease C-terminal" evidence="8">
    <location>
        <begin position="511"/>
        <end position="628"/>
    </location>
</feature>
<sequence>MLRLSWSTFRDRWQVFIGAIVTVALGVALVQSSLLTLISAATARVPAGLSSAEAHRVRDGRDGALALLGNTLGLATFVAVFIVSSTFAFTVVQRYRELALLRLVGASRRQVRRLLFGEALLLGLVGSGLGVLAGLPVMRLQVWLLIRLDLLPDGFTSAWRTWVIGASVGAGVLIAVCGVAAASGRAARVRPLAALREAGGDARLMTVSRWLLGVVFLGGGIALLVIVPHVGPDAAIAMALCSCIVLVVAVAAFTPLLLPAASLLPRLFAVGPLGRLAHANLRADTRRGAATAAPIIVLFTFVIGMAGSLGTLGAAARHETASGLRADLVVTANQEMTARLAAVDGVAVVSEETPVAFDLGSVEDGKMTYESSDGLSVSPAEYGRTHRLAPRSGDLADLHGDTVAVLGSHWDVGDVLRTRIAGTPRDLRVVARYPATISGPQFLLPAGLGVERTDSRRYTIQVASGAFAAAVADRLRDAGLGRDGTVDTAAGWVRHEASDRQRVNTNVMVGLLALAMVYTVVAMVNAVVVAASSRGREFATARLSGLTRTQVIRMALWESTALVAVGLFLGGLTASATILSLVGAVQRIVGVTIVSVPWTLIGAVALGSLAVVGMTSVLTALAATRTPPVRLAGTRE</sequence>
<feature type="transmembrane region" description="Helical" evidence="7">
    <location>
        <begin position="113"/>
        <end position="138"/>
    </location>
</feature>
<dbReference type="InterPro" id="IPR003838">
    <property type="entry name" value="ABC3_permease_C"/>
</dbReference>
<feature type="transmembrane region" description="Helical" evidence="7">
    <location>
        <begin position="292"/>
        <end position="316"/>
    </location>
</feature>
<feature type="transmembrane region" description="Helical" evidence="7">
    <location>
        <begin position="158"/>
        <end position="182"/>
    </location>
</feature>
<evidence type="ECO:0000256" key="6">
    <source>
        <dbReference type="ARBA" id="ARBA00038076"/>
    </source>
</evidence>
<name>A0A2I2KIT6_9ACTN</name>